<dbReference type="RefSeq" id="WP_118564984.1">
    <property type="nucleotide sequence ID" value="NZ_JAODBU010000003.1"/>
</dbReference>
<comment type="caution">
    <text evidence="1">The sequence shown here is derived from an EMBL/GenBank/DDBJ whole genome shotgun (WGS) entry which is preliminary data.</text>
</comment>
<evidence type="ECO:0000313" key="1">
    <source>
        <dbReference type="EMBL" id="MCT7398029.1"/>
    </source>
</evidence>
<dbReference type="PANTHER" id="PTHR41317">
    <property type="entry name" value="PD-(D_E)XK NUCLEASE FAMILY TRANSPOSASE"/>
    <property type="match status" value="1"/>
</dbReference>
<keyword evidence="2" id="KW-1185">Reference proteome</keyword>
<protein>
    <submittedName>
        <fullName evidence="1">Rpn family recombination-promoting nuclease/putative transposase</fullName>
    </submittedName>
</protein>
<dbReference type="InterPro" id="IPR010106">
    <property type="entry name" value="RpnA"/>
</dbReference>
<dbReference type="Proteomes" id="UP001431199">
    <property type="component" value="Unassembled WGS sequence"/>
</dbReference>
<organism evidence="1 2">
    <name type="scientific">Eubacterium album</name>
    <dbReference type="NCBI Taxonomy" id="2978477"/>
    <lineage>
        <taxon>Bacteria</taxon>
        <taxon>Bacillati</taxon>
        <taxon>Bacillota</taxon>
        <taxon>Clostridia</taxon>
        <taxon>Eubacteriales</taxon>
        <taxon>Eubacteriaceae</taxon>
        <taxon>Eubacterium</taxon>
    </lineage>
</organism>
<dbReference type="Pfam" id="PF12784">
    <property type="entry name" value="PDDEXK_2"/>
    <property type="match status" value="1"/>
</dbReference>
<evidence type="ECO:0000313" key="2">
    <source>
        <dbReference type="Proteomes" id="UP001431199"/>
    </source>
</evidence>
<proteinExistence type="predicted"/>
<accession>A0ABT2LXN1</accession>
<reference evidence="1" key="1">
    <citation type="submission" date="2022-09" db="EMBL/GenBank/DDBJ databases">
        <title>Eubacterium sp. LFL-14 isolated from human feces.</title>
        <authorList>
            <person name="Liu F."/>
        </authorList>
    </citation>
    <scope>NUCLEOTIDE SEQUENCE</scope>
    <source>
        <strain evidence="1">LFL-14</strain>
    </source>
</reference>
<gene>
    <name evidence="1" type="ORF">N5B56_02855</name>
</gene>
<dbReference type="NCBIfam" id="TIGR01784">
    <property type="entry name" value="T_den_put_tspse"/>
    <property type="match status" value="1"/>
</dbReference>
<dbReference type="EMBL" id="JAODBU010000003">
    <property type="protein sequence ID" value="MCT7398029.1"/>
    <property type="molecule type" value="Genomic_DNA"/>
</dbReference>
<dbReference type="PANTHER" id="PTHR41317:SF1">
    <property type="entry name" value="PD-(D_E)XK NUCLEASE FAMILY TRANSPOSASE"/>
    <property type="match status" value="1"/>
</dbReference>
<name>A0ABT2LXN1_9FIRM</name>
<sequence length="248" mass="29381">MSDKRLCKPLLESILNIKIRDIEYVDYEETIQMTIKSKGIRLDIYVEDDNNTVFNLEMQTTAYKELPKRSRYYQGVIDLNMIEKGEPYDILKESYVIFICTFDFFGKNKCIYEFENLCIDDCGIKLNDGTHKIFLNTKGDKKGINKELKSLLEYFDGKEPESDLTKQIDEKVIAVRKNTRWRREYMSLQMEMNLKYREGLKAGEAKGQENINKLNTILLAEKRYDDLEKSAKDIEYQNKLMKEYKIIE</sequence>